<dbReference type="CDD" id="cd04186">
    <property type="entry name" value="GT_2_like_c"/>
    <property type="match status" value="1"/>
</dbReference>
<sequence>MPTLSLVIITWNQCARLEHCLHSIFSSDNSQQDIEVIIIDNNSADGTLSMLDQFSSLLTLIKNDTNRGVAPARNQGIALAAGKYIMMLDDDTEVKPLCFQKIIAFMDRNEDCWCLGTKTLKPDQTIELNARTFYDIPTIIARRTPLGKLMKDTVNRHLMCDWDHNSAREVDWVAGASFVMRAEAIEKIGVLDEKYFFGFEDVDWCYRIRLARKKVYYLHDAKIVHHVQGSSRRLFSKKAFYHLLSAIRFYRKFNYLRQPGR</sequence>
<dbReference type="InterPro" id="IPR001173">
    <property type="entry name" value="Glyco_trans_2-like"/>
</dbReference>
<dbReference type="InterPro" id="IPR029044">
    <property type="entry name" value="Nucleotide-diphossugar_trans"/>
</dbReference>
<proteinExistence type="predicted"/>
<dbReference type="PANTHER" id="PTHR43179">
    <property type="entry name" value="RHAMNOSYLTRANSFERASE WBBL"/>
    <property type="match status" value="1"/>
</dbReference>
<evidence type="ECO:0000259" key="1">
    <source>
        <dbReference type="Pfam" id="PF00535"/>
    </source>
</evidence>
<comment type="caution">
    <text evidence="2">The sequence shown here is derived from an EMBL/GenBank/DDBJ whole genome shotgun (WGS) entry which is preliminary data.</text>
</comment>
<dbReference type="Pfam" id="PF00535">
    <property type="entry name" value="Glycos_transf_2"/>
    <property type="match status" value="1"/>
</dbReference>
<reference evidence="2 3" key="1">
    <citation type="submission" date="2024-09" db="EMBL/GenBank/DDBJ databases">
        <title>Laminarin stimulates single cell rates of sulfate reduction while oxygen inhibits transcriptomic activity in coastal marine sediment.</title>
        <authorList>
            <person name="Lindsay M."/>
            <person name="Orcutt B."/>
            <person name="Emerson D."/>
            <person name="Stepanauskas R."/>
            <person name="D'Angelo T."/>
        </authorList>
    </citation>
    <scope>NUCLEOTIDE SEQUENCE [LARGE SCALE GENOMIC DNA]</scope>
    <source>
        <strain evidence="2">SAG AM-311-K15</strain>
    </source>
</reference>
<keyword evidence="3" id="KW-1185">Reference proteome</keyword>
<evidence type="ECO:0000313" key="3">
    <source>
        <dbReference type="Proteomes" id="UP001594351"/>
    </source>
</evidence>
<dbReference type="EC" id="2.4.-.-" evidence="2"/>
<dbReference type="Gene3D" id="3.90.550.10">
    <property type="entry name" value="Spore Coat Polysaccharide Biosynthesis Protein SpsA, Chain A"/>
    <property type="match status" value="1"/>
</dbReference>
<keyword evidence="2" id="KW-0808">Transferase</keyword>
<dbReference type="Proteomes" id="UP001594351">
    <property type="component" value="Unassembled WGS sequence"/>
</dbReference>
<keyword evidence="2" id="KW-0328">Glycosyltransferase</keyword>
<gene>
    <name evidence="2" type="ORF">ACFL27_18075</name>
</gene>
<protein>
    <submittedName>
        <fullName evidence="2">Glycosyltransferase family 2 protein</fullName>
        <ecNumber evidence="2">2.4.-.-</ecNumber>
    </submittedName>
</protein>
<dbReference type="SUPFAM" id="SSF53448">
    <property type="entry name" value="Nucleotide-diphospho-sugar transferases"/>
    <property type="match status" value="1"/>
</dbReference>
<name>A0ABV6Z0X9_UNCC1</name>
<evidence type="ECO:0000313" key="2">
    <source>
        <dbReference type="EMBL" id="MFC1852105.1"/>
    </source>
</evidence>
<dbReference type="EMBL" id="JBHPBY010000267">
    <property type="protein sequence ID" value="MFC1852105.1"/>
    <property type="molecule type" value="Genomic_DNA"/>
</dbReference>
<feature type="domain" description="Glycosyltransferase 2-like" evidence="1">
    <location>
        <begin position="5"/>
        <end position="167"/>
    </location>
</feature>
<dbReference type="GO" id="GO:0016757">
    <property type="term" value="F:glycosyltransferase activity"/>
    <property type="evidence" value="ECO:0007669"/>
    <property type="project" value="UniProtKB-KW"/>
</dbReference>
<organism evidence="2 3">
    <name type="scientific">candidate division CSSED10-310 bacterium</name>
    <dbReference type="NCBI Taxonomy" id="2855610"/>
    <lineage>
        <taxon>Bacteria</taxon>
        <taxon>Bacteria division CSSED10-310</taxon>
    </lineage>
</organism>
<accession>A0ABV6Z0X9</accession>
<dbReference type="PANTHER" id="PTHR43179:SF7">
    <property type="entry name" value="RHAMNOSYLTRANSFERASE WBBL"/>
    <property type="match status" value="1"/>
</dbReference>